<keyword evidence="4" id="KW-0238">DNA-binding</keyword>
<dbReference type="InterPro" id="IPR036390">
    <property type="entry name" value="WH_DNA-bd_sf"/>
</dbReference>
<dbReference type="InterPro" id="IPR037171">
    <property type="entry name" value="NagB/RpiA_transferase-like"/>
</dbReference>
<dbReference type="Gene3D" id="1.10.10.10">
    <property type="entry name" value="Winged helix-like DNA-binding domain superfamily/Winged helix DNA-binding domain"/>
    <property type="match status" value="1"/>
</dbReference>
<keyword evidence="3" id="KW-0805">Transcription regulation</keyword>
<dbReference type="OrthoDB" id="9797223at2"/>
<dbReference type="PANTHER" id="PTHR30363">
    <property type="entry name" value="HTH-TYPE TRANSCRIPTIONAL REGULATOR SRLR-RELATED"/>
    <property type="match status" value="1"/>
</dbReference>
<feature type="domain" description="HTH deoR-type" evidence="7">
    <location>
        <begin position="3"/>
        <end position="58"/>
    </location>
</feature>
<dbReference type="STRING" id="525904.Tter_1919"/>
<proteinExistence type="predicted"/>
<keyword evidence="9" id="KW-1185">Reference proteome</keyword>
<dbReference type="InterPro" id="IPR036388">
    <property type="entry name" value="WH-like_DNA-bd_sf"/>
</dbReference>
<keyword evidence="2" id="KW-0678">Repressor</keyword>
<dbReference type="KEGG" id="ttr:Tter_1919"/>
<dbReference type="InterPro" id="IPR018356">
    <property type="entry name" value="Tscrpt_reg_HTH_DeoR_CS"/>
</dbReference>
<evidence type="ECO:0000256" key="6">
    <source>
        <dbReference type="ARBA" id="ARBA00024937"/>
    </source>
</evidence>
<evidence type="ECO:0000256" key="5">
    <source>
        <dbReference type="ARBA" id="ARBA00023163"/>
    </source>
</evidence>
<dbReference type="SUPFAM" id="SSF100950">
    <property type="entry name" value="NagB/RpiA/CoA transferase-like"/>
    <property type="match status" value="1"/>
</dbReference>
<sequence>MLTEERKRFILETLAREGKVLAHDLSKKLGVSDDTIRRDLRDLAREGLLVRVHGGALPRSQSITAPYSARQQQEPVVKAAIAEAAAKLVENGQVIILDGGTTTLQVAQHLPKDLHATVVTNSPPIAVALGEHPYVEVVVLGGRLYKHGMSTVGAATLQEIQMIRADLCMLGVGGLHPELGLTTDNLEEAHVKRAMVASAAEVVALASAEKIMAAQPYIVAPLADLTHVVTEASVPREELAPFEAAGLTIILA</sequence>
<dbReference type="InterPro" id="IPR014036">
    <property type="entry name" value="DeoR-like_C"/>
</dbReference>
<dbReference type="SMART" id="SM01134">
    <property type="entry name" value="DeoRC"/>
    <property type="match status" value="1"/>
</dbReference>
<dbReference type="RefSeq" id="WP_012875856.1">
    <property type="nucleotide sequence ID" value="NC_013526.1"/>
</dbReference>
<evidence type="ECO:0000256" key="4">
    <source>
        <dbReference type="ARBA" id="ARBA00023125"/>
    </source>
</evidence>
<dbReference type="PROSITE" id="PS51000">
    <property type="entry name" value="HTH_DEOR_2"/>
    <property type="match status" value="1"/>
</dbReference>
<dbReference type="GO" id="GO:0003700">
    <property type="term" value="F:DNA-binding transcription factor activity"/>
    <property type="evidence" value="ECO:0007669"/>
    <property type="project" value="InterPro"/>
</dbReference>
<organism evidence="8 9">
    <name type="scientific">Thermobaculum terrenum (strain ATCC BAA-798 / CCMEE 7001 / YNP1)</name>
    <dbReference type="NCBI Taxonomy" id="525904"/>
    <lineage>
        <taxon>Bacteria</taxon>
        <taxon>Bacillati</taxon>
        <taxon>Chloroflexota</taxon>
        <taxon>Chloroflexia</taxon>
        <taxon>Candidatus Thermobaculales</taxon>
        <taxon>Candidatus Thermobaculaceae</taxon>
        <taxon>Thermobaculum</taxon>
    </lineage>
</organism>
<dbReference type="PANTHER" id="PTHR30363:SF4">
    <property type="entry name" value="GLYCEROL-3-PHOSPHATE REGULON REPRESSOR"/>
    <property type="match status" value="1"/>
</dbReference>
<dbReference type="Gene3D" id="3.40.50.1360">
    <property type="match status" value="1"/>
</dbReference>
<dbReference type="EMBL" id="CP001826">
    <property type="protein sequence ID" value="ACZ42825.1"/>
    <property type="molecule type" value="Genomic_DNA"/>
</dbReference>
<dbReference type="SUPFAM" id="SSF46785">
    <property type="entry name" value="Winged helix' DNA-binding domain"/>
    <property type="match status" value="1"/>
</dbReference>
<evidence type="ECO:0000313" key="9">
    <source>
        <dbReference type="Proteomes" id="UP000000323"/>
    </source>
</evidence>
<evidence type="ECO:0000256" key="2">
    <source>
        <dbReference type="ARBA" id="ARBA00022491"/>
    </source>
</evidence>
<dbReference type="GO" id="GO:0003677">
    <property type="term" value="F:DNA binding"/>
    <property type="evidence" value="ECO:0007669"/>
    <property type="project" value="UniProtKB-KW"/>
</dbReference>
<keyword evidence="5" id="KW-0804">Transcription</keyword>
<dbReference type="SMART" id="SM00420">
    <property type="entry name" value="HTH_DEOR"/>
    <property type="match status" value="1"/>
</dbReference>
<accession>D1CGF4</accession>
<reference evidence="9" key="1">
    <citation type="journal article" date="2010" name="Stand. Genomic Sci.">
        <title>Complete genome sequence of 'Thermobaculum terrenum' type strain (YNP1).</title>
        <authorList>
            <person name="Kiss H."/>
            <person name="Cleland D."/>
            <person name="Lapidus A."/>
            <person name="Lucas S."/>
            <person name="Glavina Del Rio T."/>
            <person name="Nolan M."/>
            <person name="Tice H."/>
            <person name="Han C."/>
            <person name="Goodwin L."/>
            <person name="Pitluck S."/>
            <person name="Liolios K."/>
            <person name="Ivanova N."/>
            <person name="Mavromatis K."/>
            <person name="Ovchinnikova G."/>
            <person name="Pati A."/>
            <person name="Chen A."/>
            <person name="Palaniappan K."/>
            <person name="Land M."/>
            <person name="Hauser L."/>
            <person name="Chang Y."/>
            <person name="Jeffries C."/>
            <person name="Lu M."/>
            <person name="Brettin T."/>
            <person name="Detter J."/>
            <person name="Goker M."/>
            <person name="Tindall B."/>
            <person name="Beck B."/>
            <person name="McDermott T."/>
            <person name="Woyke T."/>
            <person name="Bristow J."/>
            <person name="Eisen J."/>
            <person name="Markowitz V."/>
            <person name="Hugenholtz P."/>
            <person name="Kyrpides N."/>
            <person name="Klenk H."/>
            <person name="Cheng J."/>
        </authorList>
    </citation>
    <scope>NUCLEOTIDE SEQUENCE [LARGE SCALE GENOMIC DNA]</scope>
    <source>
        <strain evidence="9">ATCC BAA-798 / YNP1</strain>
    </source>
</reference>
<dbReference type="InterPro" id="IPR050313">
    <property type="entry name" value="Carb_Metab_HTH_regulators"/>
</dbReference>
<dbReference type="AlphaFoldDB" id="D1CGF4"/>
<dbReference type="eggNOG" id="COG1349">
    <property type="taxonomic scope" value="Bacteria"/>
</dbReference>
<protein>
    <recommendedName>
        <fullName evidence="1">Lactose phosphotransferase system repressor</fullName>
    </recommendedName>
</protein>
<dbReference type="PROSITE" id="PS00894">
    <property type="entry name" value="HTH_DEOR_1"/>
    <property type="match status" value="1"/>
</dbReference>
<dbReference type="PRINTS" id="PR00037">
    <property type="entry name" value="HTHLACR"/>
</dbReference>
<comment type="function">
    <text evidence="6">Repressor of the lactose catabolism operon. Galactose-6-phosphate is the inducer.</text>
</comment>
<dbReference type="Pfam" id="PF08220">
    <property type="entry name" value="HTH_DeoR"/>
    <property type="match status" value="1"/>
</dbReference>
<evidence type="ECO:0000256" key="1">
    <source>
        <dbReference type="ARBA" id="ARBA00021390"/>
    </source>
</evidence>
<gene>
    <name evidence="8" type="ordered locus">Tter_1919</name>
</gene>
<evidence type="ECO:0000259" key="7">
    <source>
        <dbReference type="PROSITE" id="PS51000"/>
    </source>
</evidence>
<evidence type="ECO:0000313" key="8">
    <source>
        <dbReference type="EMBL" id="ACZ42825.1"/>
    </source>
</evidence>
<dbReference type="Proteomes" id="UP000000323">
    <property type="component" value="Chromosome 2"/>
</dbReference>
<dbReference type="InterPro" id="IPR001034">
    <property type="entry name" value="DeoR_HTH"/>
</dbReference>
<evidence type="ECO:0000256" key="3">
    <source>
        <dbReference type="ARBA" id="ARBA00023015"/>
    </source>
</evidence>
<dbReference type="HOGENOM" id="CLU_060699_2_1_0"/>
<name>D1CGF4_THET1</name>
<dbReference type="Pfam" id="PF00455">
    <property type="entry name" value="DeoRC"/>
    <property type="match status" value="1"/>
</dbReference>